<evidence type="ECO:0000313" key="4">
    <source>
        <dbReference type="Proteomes" id="UP000287374"/>
    </source>
</evidence>
<dbReference type="Proteomes" id="UP000287374">
    <property type="component" value="Unassembled WGS sequence"/>
</dbReference>
<gene>
    <name evidence="1" type="ORF">DGG96_04965</name>
    <name evidence="2" type="ORF">ELY20_06650</name>
</gene>
<organism evidence="1 3">
    <name type="scientific">Legionella qingyii</name>
    <dbReference type="NCBI Taxonomy" id="2184757"/>
    <lineage>
        <taxon>Bacteria</taxon>
        <taxon>Pseudomonadati</taxon>
        <taxon>Pseudomonadota</taxon>
        <taxon>Gammaproteobacteria</taxon>
        <taxon>Legionellales</taxon>
        <taxon>Legionellaceae</taxon>
        <taxon>Legionella</taxon>
    </lineage>
</organism>
<accession>A0A317U8A0</accession>
<keyword evidence="4" id="KW-1185">Reference proteome</keyword>
<comment type="caution">
    <text evidence="1">The sequence shown here is derived from an EMBL/GenBank/DDBJ whole genome shotgun (WGS) entry which is preliminary data.</text>
</comment>
<proteinExistence type="predicted"/>
<protein>
    <submittedName>
        <fullName evidence="1">Uncharacterized protein</fullName>
    </submittedName>
</protein>
<dbReference type="EMBL" id="RZGX01000007">
    <property type="protein sequence ID" value="RUR23683.1"/>
    <property type="molecule type" value="Genomic_DNA"/>
</dbReference>
<dbReference type="Proteomes" id="UP000247152">
    <property type="component" value="Unassembled WGS sequence"/>
</dbReference>
<evidence type="ECO:0000313" key="2">
    <source>
        <dbReference type="EMBL" id="RUR23683.1"/>
    </source>
</evidence>
<dbReference type="OrthoDB" id="5633255at2"/>
<name>A0A317U8A0_9GAMM</name>
<reference evidence="1 3" key="1">
    <citation type="submission" date="2018-05" db="EMBL/GenBank/DDBJ databases">
        <title>Legionella qingyii sp.nov., whole genome shotgun sequence.</title>
        <authorList>
            <person name="Wu H."/>
            <person name="Zhu Q."/>
            <person name="Hu C."/>
        </authorList>
    </citation>
    <scope>NUCLEOTIDE SEQUENCE [LARGE SCALE GENOMIC DNA]</scope>
    <source>
        <strain evidence="1 3">HEB18</strain>
    </source>
</reference>
<dbReference type="RefSeq" id="WP_110141853.1">
    <property type="nucleotide sequence ID" value="NZ_QHJG01000006.1"/>
</dbReference>
<dbReference type="EMBL" id="QHJG01000006">
    <property type="protein sequence ID" value="PWY56762.1"/>
    <property type="molecule type" value="Genomic_DNA"/>
</dbReference>
<evidence type="ECO:0000313" key="3">
    <source>
        <dbReference type="Proteomes" id="UP000247152"/>
    </source>
</evidence>
<sequence length="156" mass="17948">MTSKDEAQRPTAQECKDFFLQIEQKMKLDIEQPENKTRLELSKKIINLEVYANDLQTEINKESSFSSKLSATGLIADKHKKYEETLKTIALLTQMLSAPKIDAKALQRQQDALYETNKSASGFFNFKDRFQQIIEDIMDVTKEEGDEHISNKGKQI</sequence>
<reference evidence="2 4" key="2">
    <citation type="submission" date="2018-12" db="EMBL/GenBank/DDBJ databases">
        <title>Legionella sp,whole genome shotgun sequence.</title>
        <authorList>
            <person name="Wu H."/>
        </authorList>
    </citation>
    <scope>NUCLEOTIDE SEQUENCE [LARGE SCALE GENOMIC DNA]</scope>
    <source>
        <strain evidence="2">Km489</strain>
        <strain evidence="4">km489</strain>
    </source>
</reference>
<dbReference type="AlphaFoldDB" id="A0A317U8A0"/>
<evidence type="ECO:0000313" key="1">
    <source>
        <dbReference type="EMBL" id="PWY56762.1"/>
    </source>
</evidence>